<dbReference type="PANTHER" id="PTHR42901:SF1">
    <property type="entry name" value="ALCOHOL DEHYDROGENASE"/>
    <property type="match status" value="1"/>
</dbReference>
<evidence type="ECO:0000313" key="4">
    <source>
        <dbReference type="Proteomes" id="UP000799767"/>
    </source>
</evidence>
<evidence type="ECO:0000313" key="3">
    <source>
        <dbReference type="EMBL" id="KAF2483865.1"/>
    </source>
</evidence>
<dbReference type="EMBL" id="MU001634">
    <property type="protein sequence ID" value="KAF2483865.1"/>
    <property type="molecule type" value="Genomic_DNA"/>
</dbReference>
<organism evidence="3 4">
    <name type="scientific">Neohortaea acidophila</name>
    <dbReference type="NCBI Taxonomy" id="245834"/>
    <lineage>
        <taxon>Eukaryota</taxon>
        <taxon>Fungi</taxon>
        <taxon>Dikarya</taxon>
        <taxon>Ascomycota</taxon>
        <taxon>Pezizomycotina</taxon>
        <taxon>Dothideomycetes</taxon>
        <taxon>Dothideomycetidae</taxon>
        <taxon>Mycosphaerellales</taxon>
        <taxon>Teratosphaeriaceae</taxon>
        <taxon>Neohortaea</taxon>
    </lineage>
</organism>
<dbReference type="Proteomes" id="UP000799767">
    <property type="component" value="Unassembled WGS sequence"/>
</dbReference>
<gene>
    <name evidence="3" type="ORF">BDY17DRAFT_294564</name>
</gene>
<dbReference type="Pfam" id="PF00106">
    <property type="entry name" value="adh_short"/>
    <property type="match status" value="1"/>
</dbReference>
<protein>
    <submittedName>
        <fullName evidence="3">NAD-P-binding protein</fullName>
    </submittedName>
</protein>
<name>A0A6A6PV76_9PEZI</name>
<dbReference type="OrthoDB" id="1933717at2759"/>
<dbReference type="SUPFAM" id="SSF51735">
    <property type="entry name" value="NAD(P)-binding Rossmann-fold domains"/>
    <property type="match status" value="1"/>
</dbReference>
<reference evidence="3" key="1">
    <citation type="journal article" date="2020" name="Stud. Mycol.">
        <title>101 Dothideomycetes genomes: a test case for predicting lifestyles and emergence of pathogens.</title>
        <authorList>
            <person name="Haridas S."/>
            <person name="Albert R."/>
            <person name="Binder M."/>
            <person name="Bloem J."/>
            <person name="Labutti K."/>
            <person name="Salamov A."/>
            <person name="Andreopoulos B."/>
            <person name="Baker S."/>
            <person name="Barry K."/>
            <person name="Bills G."/>
            <person name="Bluhm B."/>
            <person name="Cannon C."/>
            <person name="Castanera R."/>
            <person name="Culley D."/>
            <person name="Daum C."/>
            <person name="Ezra D."/>
            <person name="Gonzalez J."/>
            <person name="Henrissat B."/>
            <person name="Kuo A."/>
            <person name="Liang C."/>
            <person name="Lipzen A."/>
            <person name="Lutzoni F."/>
            <person name="Magnuson J."/>
            <person name="Mondo S."/>
            <person name="Nolan M."/>
            <person name="Ohm R."/>
            <person name="Pangilinan J."/>
            <person name="Park H.-J."/>
            <person name="Ramirez L."/>
            <person name="Alfaro M."/>
            <person name="Sun H."/>
            <person name="Tritt A."/>
            <person name="Yoshinaga Y."/>
            <person name="Zwiers L.-H."/>
            <person name="Turgeon B."/>
            <person name="Goodwin S."/>
            <person name="Spatafora J."/>
            <person name="Crous P."/>
            <person name="Grigoriev I."/>
        </authorList>
    </citation>
    <scope>NUCLEOTIDE SEQUENCE</scope>
    <source>
        <strain evidence="3">CBS 113389</strain>
    </source>
</reference>
<dbReference type="InterPro" id="IPR002347">
    <property type="entry name" value="SDR_fam"/>
</dbReference>
<dbReference type="GeneID" id="54474161"/>
<dbReference type="CDD" id="cd05233">
    <property type="entry name" value="SDR_c"/>
    <property type="match status" value="1"/>
</dbReference>
<evidence type="ECO:0000256" key="1">
    <source>
        <dbReference type="ARBA" id="ARBA00006484"/>
    </source>
</evidence>
<dbReference type="InterPro" id="IPR036291">
    <property type="entry name" value="NAD(P)-bd_dom_sf"/>
</dbReference>
<dbReference type="PRINTS" id="PR00081">
    <property type="entry name" value="GDHRDH"/>
</dbReference>
<dbReference type="Gene3D" id="3.40.50.720">
    <property type="entry name" value="NAD(P)-binding Rossmann-like Domain"/>
    <property type="match status" value="1"/>
</dbReference>
<accession>A0A6A6PV76</accession>
<keyword evidence="2" id="KW-0560">Oxidoreductase</keyword>
<dbReference type="PANTHER" id="PTHR42901">
    <property type="entry name" value="ALCOHOL DEHYDROGENASE"/>
    <property type="match status" value="1"/>
</dbReference>
<keyword evidence="4" id="KW-1185">Reference proteome</keyword>
<proteinExistence type="inferred from homology"/>
<evidence type="ECO:0000256" key="2">
    <source>
        <dbReference type="ARBA" id="ARBA00023002"/>
    </source>
</evidence>
<dbReference type="AlphaFoldDB" id="A0A6A6PV76"/>
<comment type="similarity">
    <text evidence="1">Belongs to the short-chain dehydrogenases/reductases (SDR) family.</text>
</comment>
<dbReference type="GO" id="GO:0016491">
    <property type="term" value="F:oxidoreductase activity"/>
    <property type="evidence" value="ECO:0007669"/>
    <property type="project" value="UniProtKB-KW"/>
</dbReference>
<dbReference type="RefSeq" id="XP_033590435.1">
    <property type="nucleotide sequence ID" value="XM_033733159.1"/>
</dbReference>
<sequence>MAKIPGLAIAPSDNPFGFQFVSKAYLDTYPFIDPTKGDASGLNVLVTGSSKGIGRAAAISLARAGASGIALLARSDLDQVAEEVLEAAKQAGRKEPKLLKLRVDICDPAAVGEAIKDVETHFQTLDVLVNNAGRLEAWVPLAETDVDDWWATWELNVKGTYVVTRAALPLVLKSTQKTILTVSSGGALATFPGASAYQSTKTMQLRLTDFLMAEYRDQGLIAYAIHPCGAKTELALNMPTSRHDVLTQTVELAGDTIAWLTRERREWLAGRFVYGPGSMEELLAKKDEIVEKDLLKLKLVI</sequence>